<dbReference type="InterPro" id="IPR027231">
    <property type="entry name" value="Semaphorin"/>
</dbReference>
<dbReference type="SMART" id="SM00423">
    <property type="entry name" value="PSI"/>
    <property type="match status" value="1"/>
</dbReference>
<organism evidence="10 11">
    <name type="scientific">Coilia grayii</name>
    <name type="common">Gray's grenadier anchovy</name>
    <dbReference type="NCBI Taxonomy" id="363190"/>
    <lineage>
        <taxon>Eukaryota</taxon>
        <taxon>Metazoa</taxon>
        <taxon>Chordata</taxon>
        <taxon>Craniata</taxon>
        <taxon>Vertebrata</taxon>
        <taxon>Euteleostomi</taxon>
        <taxon>Actinopterygii</taxon>
        <taxon>Neopterygii</taxon>
        <taxon>Teleostei</taxon>
        <taxon>Clupei</taxon>
        <taxon>Clupeiformes</taxon>
        <taxon>Clupeoidei</taxon>
        <taxon>Engraulidae</taxon>
        <taxon>Coilinae</taxon>
        <taxon>Coilia</taxon>
    </lineage>
</organism>
<comment type="caution">
    <text evidence="10">The sequence shown here is derived from an EMBL/GenBank/DDBJ whole genome shotgun (WGS) entry which is preliminary data.</text>
</comment>
<gene>
    <name evidence="10" type="ORF">ACEWY4_010552</name>
</gene>
<dbReference type="PANTHER" id="PTHR11036">
    <property type="entry name" value="SEMAPHORIN"/>
    <property type="match status" value="1"/>
</dbReference>
<dbReference type="SUPFAM" id="SSF103575">
    <property type="entry name" value="Plexin repeat"/>
    <property type="match status" value="1"/>
</dbReference>
<dbReference type="InterPro" id="IPR001627">
    <property type="entry name" value="Semap_dom"/>
</dbReference>
<dbReference type="EMBL" id="JBHFQA010000009">
    <property type="protein sequence ID" value="KAL2093240.1"/>
    <property type="molecule type" value="Genomic_DNA"/>
</dbReference>
<dbReference type="SUPFAM" id="SSF101912">
    <property type="entry name" value="Sema domain"/>
    <property type="match status" value="1"/>
</dbReference>
<evidence type="ECO:0000256" key="7">
    <source>
        <dbReference type="SAM" id="MobiDB-lite"/>
    </source>
</evidence>
<name>A0ABD1K2A2_9TELE</name>
<evidence type="ECO:0000256" key="3">
    <source>
        <dbReference type="ARBA" id="ARBA00023136"/>
    </source>
</evidence>
<dbReference type="InterPro" id="IPR016201">
    <property type="entry name" value="PSI"/>
</dbReference>
<evidence type="ECO:0000256" key="1">
    <source>
        <dbReference type="ARBA" id="ARBA00004370"/>
    </source>
</evidence>
<dbReference type="FunFam" id="2.130.10.10:FF:000223">
    <property type="entry name" value="semaphorin-7A isoform X1"/>
    <property type="match status" value="1"/>
</dbReference>
<keyword evidence="11" id="KW-1185">Reference proteome</keyword>
<keyword evidence="3" id="KW-0472">Membrane</keyword>
<dbReference type="AlphaFoldDB" id="A0ABD1K2A2"/>
<dbReference type="SUPFAM" id="SSF48726">
    <property type="entry name" value="Immunoglobulin"/>
    <property type="match status" value="1"/>
</dbReference>
<evidence type="ECO:0000256" key="2">
    <source>
        <dbReference type="ARBA" id="ARBA00009492"/>
    </source>
</evidence>
<sequence>MVVRRRNIPRLKLHQDGVNTSLPYQRNLSHTVLFYQENSDSLFIGGTNYVLQVDLTNSSVLENYTLSTSEDPSCSKRLCENVITTIEDFQKDGLFVCGTNGRTQPCWMVPKNSSQTVEMDEFSEGRGIAPYTLTQNSLSLSLDGDLYSAAPLYEDGSSVQFRRTAGKRTNVWMFDRWVTEPTFISAFSVPLENDPDDEKIYVFFREKNSDNSPEADPWISRVARVCKVDEGGAKAFFQNIWTSFLKARLVCRIPGESLYFNRLQDIHFQANADWKKSRVYALFSSSWNSTAVCIYTIEEIDRVFQHSAFKGFDADIPDPRPGTCNKNSMQIPISTLNVIKDHSEMTDWIRPIQREAPFYVSSNNYTKIAVDQVETSSGTYNVLLLATETGTIHKILEDDLKYFIISETRLCNLPAPIQSMKLDTKRRKLIVGYPGQLSYLDLQRCQDYNTSCEECVLARDPYCSWTPRGCTADNPRGFQNIATGQIDVCPKKPAASAAPHNSTRRKRQTLMSSPDPQRVVHTVPLDFPVYLSCPIDSQHATYTWEHGGQTSGCQWSDSDCLFLIPAMDRDSYGLYRCISRERGYTRVLREYQLVAPVWPMFTDNTKTFSDTSQITSHLTLMVLVVLMVVLL</sequence>
<evidence type="ECO:0000256" key="4">
    <source>
        <dbReference type="ARBA" id="ARBA00023157"/>
    </source>
</evidence>
<evidence type="ECO:0000259" key="9">
    <source>
        <dbReference type="PROSITE" id="PS51004"/>
    </source>
</evidence>
<reference evidence="10 11" key="1">
    <citation type="submission" date="2024-09" db="EMBL/GenBank/DDBJ databases">
        <title>A chromosome-level genome assembly of Gray's grenadier anchovy, Coilia grayii.</title>
        <authorList>
            <person name="Fu Z."/>
        </authorList>
    </citation>
    <scope>NUCLEOTIDE SEQUENCE [LARGE SCALE GENOMIC DNA]</scope>
    <source>
        <strain evidence="10">G4</strain>
        <tissue evidence="10">Muscle</tissue>
    </source>
</reference>
<evidence type="ECO:0000259" key="8">
    <source>
        <dbReference type="PROSITE" id="PS50835"/>
    </source>
</evidence>
<dbReference type="Gene3D" id="2.60.40.10">
    <property type="entry name" value="Immunoglobulins"/>
    <property type="match status" value="1"/>
</dbReference>
<dbReference type="Proteomes" id="UP001591681">
    <property type="component" value="Unassembled WGS sequence"/>
</dbReference>
<dbReference type="Gene3D" id="3.30.1680.10">
    <property type="entry name" value="ligand-binding face of the semaphorins, domain 2"/>
    <property type="match status" value="1"/>
</dbReference>
<dbReference type="Pfam" id="PF01437">
    <property type="entry name" value="PSI"/>
    <property type="match status" value="1"/>
</dbReference>
<protein>
    <submittedName>
        <fullName evidence="10">Uncharacterized protein</fullName>
    </submittedName>
</protein>
<dbReference type="PROSITE" id="PS50835">
    <property type="entry name" value="IG_LIKE"/>
    <property type="match status" value="1"/>
</dbReference>
<dbReference type="InterPro" id="IPR036179">
    <property type="entry name" value="Ig-like_dom_sf"/>
</dbReference>
<dbReference type="PROSITE" id="PS51004">
    <property type="entry name" value="SEMA"/>
    <property type="match status" value="1"/>
</dbReference>
<evidence type="ECO:0000313" key="10">
    <source>
        <dbReference type="EMBL" id="KAL2093240.1"/>
    </source>
</evidence>
<dbReference type="InterPro" id="IPR007110">
    <property type="entry name" value="Ig-like_dom"/>
</dbReference>
<dbReference type="SMART" id="SM00630">
    <property type="entry name" value="Sema"/>
    <property type="match status" value="1"/>
</dbReference>
<keyword evidence="5" id="KW-0325">Glycoprotein</keyword>
<dbReference type="Gene3D" id="2.130.10.10">
    <property type="entry name" value="YVTN repeat-like/Quinoprotein amine dehydrogenase"/>
    <property type="match status" value="1"/>
</dbReference>
<dbReference type="GO" id="GO:0016020">
    <property type="term" value="C:membrane"/>
    <property type="evidence" value="ECO:0007669"/>
    <property type="project" value="UniProtKB-SubCell"/>
</dbReference>
<dbReference type="GO" id="GO:0007411">
    <property type="term" value="P:axon guidance"/>
    <property type="evidence" value="ECO:0007669"/>
    <property type="project" value="UniProtKB-ARBA"/>
</dbReference>
<evidence type="ECO:0000256" key="5">
    <source>
        <dbReference type="ARBA" id="ARBA00023180"/>
    </source>
</evidence>
<dbReference type="Pfam" id="PF01403">
    <property type="entry name" value="Sema"/>
    <property type="match status" value="1"/>
</dbReference>
<proteinExistence type="inferred from homology"/>
<feature type="domain" description="Sema" evidence="9">
    <location>
        <begin position="5"/>
        <end position="442"/>
    </location>
</feature>
<comment type="subcellular location">
    <subcellularLocation>
        <location evidence="1">Membrane</location>
    </subcellularLocation>
</comment>
<feature type="domain" description="Ig-like" evidence="8">
    <location>
        <begin position="516"/>
        <end position="594"/>
    </location>
</feature>
<evidence type="ECO:0000256" key="6">
    <source>
        <dbReference type="PROSITE-ProRule" id="PRU00352"/>
    </source>
</evidence>
<comment type="caution">
    <text evidence="6">Lacks conserved residue(s) required for the propagation of feature annotation.</text>
</comment>
<feature type="region of interest" description="Disordered" evidence="7">
    <location>
        <begin position="491"/>
        <end position="515"/>
    </location>
</feature>
<comment type="similarity">
    <text evidence="2">Belongs to the semaphorin family.</text>
</comment>
<evidence type="ECO:0000313" key="11">
    <source>
        <dbReference type="Proteomes" id="UP001591681"/>
    </source>
</evidence>
<dbReference type="PANTHER" id="PTHR11036:SF80">
    <property type="entry name" value="SEMAPHORIN-7A"/>
    <property type="match status" value="1"/>
</dbReference>
<dbReference type="InterPro" id="IPR013783">
    <property type="entry name" value="Ig-like_fold"/>
</dbReference>
<keyword evidence="4" id="KW-1015">Disulfide bond</keyword>
<accession>A0ABD1K2A2</accession>
<dbReference type="InterPro" id="IPR002165">
    <property type="entry name" value="Plexin_repeat"/>
</dbReference>
<dbReference type="FunFam" id="2.60.40.10:FF:001170">
    <property type="entry name" value="Sema domain, immunoglobulin domain (Ig), short basic domain, secreted, (Semaphorin) 3F"/>
    <property type="match status" value="1"/>
</dbReference>
<dbReference type="InterPro" id="IPR015943">
    <property type="entry name" value="WD40/YVTN_repeat-like_dom_sf"/>
</dbReference>
<dbReference type="InterPro" id="IPR036352">
    <property type="entry name" value="Semap_dom_sf"/>
</dbReference>